<protein>
    <submittedName>
        <fullName evidence="2">Uncharacterized protein</fullName>
    </submittedName>
</protein>
<feature type="non-terminal residue" evidence="2">
    <location>
        <position position="1"/>
    </location>
</feature>
<dbReference type="Proteomes" id="UP000682733">
    <property type="component" value="Unassembled WGS sequence"/>
</dbReference>
<accession>A0A8S2QVF6</accession>
<gene>
    <name evidence="1" type="ORF">OVA965_LOCUS29292</name>
    <name evidence="2" type="ORF">TMI583_LOCUS30061</name>
</gene>
<evidence type="ECO:0000313" key="1">
    <source>
        <dbReference type="EMBL" id="CAF1317796.1"/>
    </source>
</evidence>
<evidence type="ECO:0000313" key="3">
    <source>
        <dbReference type="Proteomes" id="UP000682733"/>
    </source>
</evidence>
<proteinExistence type="predicted"/>
<evidence type="ECO:0000313" key="2">
    <source>
        <dbReference type="EMBL" id="CAF4127106.1"/>
    </source>
</evidence>
<organism evidence="2 3">
    <name type="scientific">Didymodactylos carnosus</name>
    <dbReference type="NCBI Taxonomy" id="1234261"/>
    <lineage>
        <taxon>Eukaryota</taxon>
        <taxon>Metazoa</taxon>
        <taxon>Spiralia</taxon>
        <taxon>Gnathifera</taxon>
        <taxon>Rotifera</taxon>
        <taxon>Eurotatoria</taxon>
        <taxon>Bdelloidea</taxon>
        <taxon>Philodinida</taxon>
        <taxon>Philodinidae</taxon>
        <taxon>Didymodactylos</taxon>
    </lineage>
</organism>
<sequence length="52" mass="6221">FKFYGSDIYLLVSEVIVFDLKPELRYMTREFLFRIGNIFNINNTSSRQLQIA</sequence>
<dbReference type="Proteomes" id="UP000677228">
    <property type="component" value="Unassembled WGS sequence"/>
</dbReference>
<comment type="caution">
    <text evidence="2">The sequence shown here is derived from an EMBL/GenBank/DDBJ whole genome shotgun (WGS) entry which is preliminary data.</text>
</comment>
<dbReference type="EMBL" id="CAJNOK010020515">
    <property type="protein sequence ID" value="CAF1317796.1"/>
    <property type="molecule type" value="Genomic_DNA"/>
</dbReference>
<dbReference type="AlphaFoldDB" id="A0A8S2QVF6"/>
<name>A0A8S2QVF6_9BILA</name>
<dbReference type="EMBL" id="CAJOBA010042115">
    <property type="protein sequence ID" value="CAF4127106.1"/>
    <property type="molecule type" value="Genomic_DNA"/>
</dbReference>
<reference evidence="2" key="1">
    <citation type="submission" date="2021-02" db="EMBL/GenBank/DDBJ databases">
        <authorList>
            <person name="Nowell W R."/>
        </authorList>
    </citation>
    <scope>NUCLEOTIDE SEQUENCE</scope>
</reference>